<evidence type="ECO:0000256" key="1">
    <source>
        <dbReference type="SAM" id="MobiDB-lite"/>
    </source>
</evidence>
<organism evidence="2 3">
    <name type="scientific">Tilletiopsis washingtonensis</name>
    <dbReference type="NCBI Taxonomy" id="58919"/>
    <lineage>
        <taxon>Eukaryota</taxon>
        <taxon>Fungi</taxon>
        <taxon>Dikarya</taxon>
        <taxon>Basidiomycota</taxon>
        <taxon>Ustilaginomycotina</taxon>
        <taxon>Exobasidiomycetes</taxon>
        <taxon>Entylomatales</taxon>
        <taxon>Entylomatales incertae sedis</taxon>
        <taxon>Tilletiopsis</taxon>
    </lineage>
</organism>
<dbReference type="EMBL" id="KZ819300">
    <property type="protein sequence ID" value="PWN96169.1"/>
    <property type="molecule type" value="Genomic_DNA"/>
</dbReference>
<feature type="compositionally biased region" description="Low complexity" evidence="1">
    <location>
        <begin position="875"/>
        <end position="895"/>
    </location>
</feature>
<feature type="region of interest" description="Disordered" evidence="1">
    <location>
        <begin position="865"/>
        <end position="910"/>
    </location>
</feature>
<evidence type="ECO:0000313" key="2">
    <source>
        <dbReference type="EMBL" id="PWN96169.1"/>
    </source>
</evidence>
<feature type="region of interest" description="Disordered" evidence="1">
    <location>
        <begin position="79"/>
        <end position="98"/>
    </location>
</feature>
<dbReference type="RefSeq" id="XP_025596448.1">
    <property type="nucleotide sequence ID" value="XM_025741200.1"/>
</dbReference>
<protein>
    <submittedName>
        <fullName evidence="2">Uncharacterized protein</fullName>
    </submittedName>
</protein>
<feature type="compositionally biased region" description="Polar residues" evidence="1">
    <location>
        <begin position="671"/>
        <end position="689"/>
    </location>
</feature>
<feature type="compositionally biased region" description="Polar residues" evidence="1">
    <location>
        <begin position="304"/>
        <end position="342"/>
    </location>
</feature>
<feature type="compositionally biased region" description="Low complexity" evidence="1">
    <location>
        <begin position="27"/>
        <end position="44"/>
    </location>
</feature>
<feature type="region of interest" description="Disordered" evidence="1">
    <location>
        <begin position="613"/>
        <end position="710"/>
    </location>
</feature>
<feature type="compositionally biased region" description="Basic residues" evidence="1">
    <location>
        <begin position="348"/>
        <end position="359"/>
    </location>
</feature>
<accession>A0A316Z3J9</accession>
<feature type="compositionally biased region" description="Acidic residues" evidence="1">
    <location>
        <begin position="1126"/>
        <end position="1135"/>
    </location>
</feature>
<feature type="region of interest" description="Disordered" evidence="1">
    <location>
        <begin position="964"/>
        <end position="1002"/>
    </location>
</feature>
<feature type="region of interest" description="Disordered" evidence="1">
    <location>
        <begin position="170"/>
        <end position="224"/>
    </location>
</feature>
<feature type="compositionally biased region" description="Low complexity" evidence="1">
    <location>
        <begin position="613"/>
        <end position="636"/>
    </location>
</feature>
<feature type="region of interest" description="Disordered" evidence="1">
    <location>
        <begin position="18"/>
        <end position="55"/>
    </location>
</feature>
<feature type="region of interest" description="Disordered" evidence="1">
    <location>
        <begin position="291"/>
        <end position="360"/>
    </location>
</feature>
<evidence type="ECO:0000313" key="3">
    <source>
        <dbReference type="Proteomes" id="UP000245946"/>
    </source>
</evidence>
<feature type="region of interest" description="Disordered" evidence="1">
    <location>
        <begin position="117"/>
        <end position="150"/>
    </location>
</feature>
<feature type="compositionally biased region" description="Polar residues" evidence="1">
    <location>
        <begin position="210"/>
        <end position="224"/>
    </location>
</feature>
<keyword evidence="3" id="KW-1185">Reference proteome</keyword>
<feature type="compositionally biased region" description="Low complexity" evidence="1">
    <location>
        <begin position="1089"/>
        <end position="1099"/>
    </location>
</feature>
<feature type="compositionally biased region" description="Polar residues" evidence="1">
    <location>
        <begin position="135"/>
        <end position="149"/>
    </location>
</feature>
<feature type="compositionally biased region" description="Polar residues" evidence="1">
    <location>
        <begin position="170"/>
        <end position="185"/>
    </location>
</feature>
<dbReference type="AlphaFoldDB" id="A0A316Z3J9"/>
<dbReference type="Proteomes" id="UP000245946">
    <property type="component" value="Unassembled WGS sequence"/>
</dbReference>
<feature type="region of interest" description="Disordered" evidence="1">
    <location>
        <begin position="929"/>
        <end position="948"/>
    </location>
</feature>
<feature type="region of interest" description="Disordered" evidence="1">
    <location>
        <begin position="1048"/>
        <end position="1140"/>
    </location>
</feature>
<name>A0A316Z3J9_9BASI</name>
<feature type="compositionally biased region" description="Low complexity" evidence="1">
    <location>
        <begin position="1050"/>
        <end position="1060"/>
    </location>
</feature>
<sequence length="1198" mass="126798">MSSSLDAAAAPVQPLPFRFPSARADQSTPTSSSSHARSLSAALTERTASHRLSRSLSYTNTPAPFLLQHEPAVLRNHVRSWNRPSAPRPTPLRASSARSLRPLSILASPRRFSLANDACSAPTAPSADRPRSCATPRSPTMDSPSSPRSASLAGMVIDLEELLSDTKSPALLNSFSSHSPSTPHNFSGPESPEAERSPPSAQPTRPAFRRQSSQFSVEQLPSSPLASEIESFQRASYSARTRRGQSITRSPPIVIMLRTSTSSVSAMPTSDSISSIASTSTHYDDAPEYSVSFAPEEPARPRAYTTSAAGSRSPRQGASSSRLLVDDTGSSTETDRTPTVASQAAFHTPKRQTGRSHRRMLSDTDAMLARAATASVAATAASSAAARPGHARRRSRTLFEAKVKAQSSRRRTRELSGSSPSLEAAGPHTPSPRPSRRSEPRQASLRPSSAEKIEHVIVSPELKDDDATLYAAISFIDGGYNAGSPLGGSDTSPGSSQGSMSWIDTPKGSLYSPLSPFHEAHRATSHLAEELEVWSSSDDDDEAAGAHAAPANKRKTRSSREMFSTPDASPMMSLAGSARQTVVLQASALSLRLKSAERLSSLTRGKLVQQEALQQAVQSQQPQPQPQQPRRAARQLPPKRDGQSLTGQPLPALPTLPTLPGAMDVHESPKGTLSSDQPTFASAHHSLSTGPRMASAEARTRSGSSTSTTSTWSFASTAAGIMCIPGDEMAMIQRDATGLGISSGLTTPSASPTKPIRPERSLRRPSATDLTVSTTALLQPQAATAPKKRSSRSGSGSSSRRRHTGPRLDAALPKTPARMASLEHCVAAPSARKQLNAPPPARPLLGAWMSESITPQLAPAAFQFVTVPPTPDPTAPTAFESPRQAPRAPSPADKSLPPPPVETSSTGTSFASSASVATFVARVTQQAGAEAATFGTSPSRPQASGGLRARLTAKLRSSTSSLTLRSEFAQVTPPGSARSERSSSEPEEIVAFSPTGPRPSLPVAMERNMWSASLGRSSISHLRSSNGSVASLGSVISAEAEAEEDLAFARSSSSMSRRMSPFVRRKSTTLHRASETWSRSSTSMERHGSASSAASSASSTDSYSMPPPMVRTDSSATTATVSSFSDSEDDEELDETTAHDRVDKLRGSLRRTPSRLGLNALAWPRARKASLDVVEQPYMAPPKSATRRSSLFGMNVWA</sequence>
<feature type="region of interest" description="Disordered" evidence="1">
    <location>
        <begin position="401"/>
        <end position="451"/>
    </location>
</feature>
<feature type="compositionally biased region" description="Low complexity" evidence="1">
    <location>
        <begin position="694"/>
        <end position="710"/>
    </location>
</feature>
<feature type="region of interest" description="Disordered" evidence="1">
    <location>
        <begin position="740"/>
        <end position="813"/>
    </location>
</feature>
<feature type="region of interest" description="Disordered" evidence="1">
    <location>
        <begin position="533"/>
        <end position="573"/>
    </location>
</feature>
<feature type="compositionally biased region" description="Low complexity" evidence="1">
    <location>
        <begin position="774"/>
        <end position="785"/>
    </location>
</feature>
<dbReference type="GeneID" id="37268744"/>
<feature type="compositionally biased region" description="Low complexity" evidence="1">
    <location>
        <begin position="1112"/>
        <end position="1125"/>
    </location>
</feature>
<proteinExistence type="predicted"/>
<feature type="compositionally biased region" description="Low complexity" evidence="1">
    <location>
        <begin position="645"/>
        <end position="662"/>
    </location>
</feature>
<feature type="compositionally biased region" description="Polar residues" evidence="1">
    <location>
        <begin position="743"/>
        <end position="752"/>
    </location>
</feature>
<gene>
    <name evidence="2" type="ORF">FA09DRAFT_326269</name>
</gene>
<reference evidence="2 3" key="1">
    <citation type="journal article" date="2018" name="Mol. Biol. Evol.">
        <title>Broad Genomic Sampling Reveals a Smut Pathogenic Ancestry of the Fungal Clade Ustilaginomycotina.</title>
        <authorList>
            <person name="Kijpornyongpan T."/>
            <person name="Mondo S.J."/>
            <person name="Barry K."/>
            <person name="Sandor L."/>
            <person name="Lee J."/>
            <person name="Lipzen A."/>
            <person name="Pangilinan J."/>
            <person name="LaButti K."/>
            <person name="Hainaut M."/>
            <person name="Henrissat B."/>
            <person name="Grigoriev I.V."/>
            <person name="Spatafora J.W."/>
            <person name="Aime M.C."/>
        </authorList>
    </citation>
    <scope>NUCLEOTIDE SEQUENCE [LARGE SCALE GENOMIC DNA]</scope>
    <source>
        <strain evidence="2 3">MCA 4186</strain>
    </source>
</reference>